<evidence type="ECO:0000313" key="4">
    <source>
        <dbReference type="EMBL" id="MCW7462998.1"/>
    </source>
</evidence>
<evidence type="ECO:0000256" key="2">
    <source>
        <dbReference type="ARBA" id="ARBA00037999"/>
    </source>
</evidence>
<sequence length="368" mass="41324">MQVRYSYLKQQFDNCEDLWEELKRFVPTGDFTLGKPLTEFENGFAKLIGTKYAIGVNSGTDAIKLSLKALGVGFGDEVITTANTFVATVGAIAELGAIPVFVDCDDTFCMNVDLVENAITKKTKAIVPVHFTGYMTDMRKLMPIAKKYNLPVVEDSCQSILGAIENKKAGTWGNTGAFSLHPLKNLNVWSDGGVIVTDDDDLAKTLRLLRNHGLIDRDNVEILGCNSRLDTIQAVVGNWLIPRAVDISNKRIENANYYDKNLSTIPQITIPPRPKDFRIVYHLYIVFAEKRDELLEYCVKKGIEAKVHYPIPIYRQRALASYGYKEGDFPVTDAHTKKIITFPCDQHLSKEEMDYVVSTVKEFYSKGE</sequence>
<dbReference type="Pfam" id="PF01041">
    <property type="entry name" value="DegT_DnrJ_EryC1"/>
    <property type="match status" value="1"/>
</dbReference>
<proteinExistence type="inferred from homology"/>
<evidence type="ECO:0000256" key="1">
    <source>
        <dbReference type="ARBA" id="ARBA00022898"/>
    </source>
</evidence>
<keyword evidence="4" id="KW-0032">Aminotransferase</keyword>
<dbReference type="Gene3D" id="3.40.640.10">
    <property type="entry name" value="Type I PLP-dependent aspartate aminotransferase-like (Major domain)"/>
    <property type="match status" value="1"/>
</dbReference>
<keyword evidence="5" id="KW-1185">Reference proteome</keyword>
<dbReference type="PANTHER" id="PTHR30244:SF36">
    <property type="entry name" value="3-OXO-GLUCOSE-6-PHOSPHATE:GLUTAMATE AMINOTRANSFERASE"/>
    <property type="match status" value="1"/>
</dbReference>
<keyword evidence="4" id="KW-0808">Transferase</keyword>
<name>A0ABT3LZ60_9LEPT</name>
<dbReference type="GO" id="GO:0008483">
    <property type="term" value="F:transaminase activity"/>
    <property type="evidence" value="ECO:0007669"/>
    <property type="project" value="UniProtKB-KW"/>
</dbReference>
<comment type="caution">
    <text evidence="4">The sequence shown here is derived from an EMBL/GenBank/DDBJ whole genome shotgun (WGS) entry which is preliminary data.</text>
</comment>
<reference evidence="4 5" key="1">
    <citation type="submission" date="2022-06" db="EMBL/GenBank/DDBJ databases">
        <title>Leptospira isolates from biofilms formed at urban environments.</title>
        <authorList>
            <person name="Ribeiro P.S."/>
            <person name="Sousa T."/>
            <person name="Carvalho N."/>
            <person name="Aburjaile F."/>
            <person name="Neves F."/>
            <person name="Oliveira D."/>
            <person name="Blanco L."/>
            <person name="Lima J."/>
            <person name="Costa F."/>
            <person name="Brenig B."/>
            <person name="Soares S."/>
            <person name="Ramos R."/>
            <person name="Goes-Neto A."/>
            <person name="Matiuzzi M."/>
            <person name="Azevedo V."/>
            <person name="Ristow P."/>
        </authorList>
    </citation>
    <scope>NUCLEOTIDE SEQUENCE [LARGE SCALE GENOMIC DNA]</scope>
    <source>
        <strain evidence="4 5">VSF25</strain>
    </source>
</reference>
<dbReference type="RefSeq" id="WP_265375781.1">
    <property type="nucleotide sequence ID" value="NZ_JAMQPV010000001.1"/>
</dbReference>
<dbReference type="PIRSF" id="PIRSF000390">
    <property type="entry name" value="PLP_StrS"/>
    <property type="match status" value="1"/>
</dbReference>
<keyword evidence="1 3" id="KW-0663">Pyridoxal phosphate</keyword>
<dbReference type="SUPFAM" id="SSF53383">
    <property type="entry name" value="PLP-dependent transferases"/>
    <property type="match status" value="1"/>
</dbReference>
<protein>
    <submittedName>
        <fullName evidence="4">DegT/DnrJ/EryC1/StrS family aminotransferase</fullName>
    </submittedName>
</protein>
<evidence type="ECO:0000256" key="3">
    <source>
        <dbReference type="RuleBase" id="RU004508"/>
    </source>
</evidence>
<evidence type="ECO:0000313" key="5">
    <source>
        <dbReference type="Proteomes" id="UP001209737"/>
    </source>
</evidence>
<dbReference type="PANTHER" id="PTHR30244">
    <property type="entry name" value="TRANSAMINASE"/>
    <property type="match status" value="1"/>
</dbReference>
<comment type="similarity">
    <text evidence="2 3">Belongs to the DegT/DnrJ/EryC1 family.</text>
</comment>
<dbReference type="CDD" id="cd00616">
    <property type="entry name" value="AHBA_syn"/>
    <property type="match status" value="1"/>
</dbReference>
<dbReference type="InterPro" id="IPR015422">
    <property type="entry name" value="PyrdxlP-dep_Trfase_small"/>
</dbReference>
<dbReference type="Proteomes" id="UP001209737">
    <property type="component" value="Unassembled WGS sequence"/>
</dbReference>
<organism evidence="4 5">
    <name type="scientific">Leptospira limi</name>
    <dbReference type="NCBI Taxonomy" id="2950023"/>
    <lineage>
        <taxon>Bacteria</taxon>
        <taxon>Pseudomonadati</taxon>
        <taxon>Spirochaetota</taxon>
        <taxon>Spirochaetia</taxon>
        <taxon>Leptospirales</taxon>
        <taxon>Leptospiraceae</taxon>
        <taxon>Leptospira</taxon>
    </lineage>
</organism>
<dbReference type="InterPro" id="IPR015424">
    <property type="entry name" value="PyrdxlP-dep_Trfase"/>
</dbReference>
<dbReference type="EMBL" id="JAMQPV010000001">
    <property type="protein sequence ID" value="MCW7462998.1"/>
    <property type="molecule type" value="Genomic_DNA"/>
</dbReference>
<dbReference type="Gene3D" id="3.90.1150.10">
    <property type="entry name" value="Aspartate Aminotransferase, domain 1"/>
    <property type="match status" value="1"/>
</dbReference>
<dbReference type="InterPro" id="IPR015421">
    <property type="entry name" value="PyrdxlP-dep_Trfase_major"/>
</dbReference>
<accession>A0ABT3LZ60</accession>
<dbReference type="InterPro" id="IPR000653">
    <property type="entry name" value="DegT/StrS_aminotransferase"/>
</dbReference>
<gene>
    <name evidence="4" type="ORF">ND812_12940</name>
</gene>